<dbReference type="InterPro" id="IPR007513">
    <property type="entry name" value="SERF-like_N"/>
</dbReference>
<sequence length="88" mass="9875">MTRGNQRDLARDKAAKKAADLQKSKSAAEKEGNKGLSLEARKQRYAHITHPLNILVLILSHCNRRDADLMREKQKLKDLKAAEAAAKK</sequence>
<evidence type="ECO:0000313" key="5">
    <source>
        <dbReference type="Proteomes" id="UP000789390"/>
    </source>
</evidence>
<dbReference type="GO" id="GO:0005829">
    <property type="term" value="C:cytosol"/>
    <property type="evidence" value="ECO:0007669"/>
    <property type="project" value="TreeGrafter"/>
</dbReference>
<dbReference type="Proteomes" id="UP000789390">
    <property type="component" value="Unassembled WGS sequence"/>
</dbReference>
<evidence type="ECO:0000256" key="2">
    <source>
        <dbReference type="SAM" id="MobiDB-lite"/>
    </source>
</evidence>
<proteinExistence type="inferred from homology"/>
<name>A0A8J2WP76_9CRUS</name>
<feature type="domain" description="Small EDRK-rich factor-like N-terminal" evidence="3">
    <location>
        <begin position="1"/>
        <end position="42"/>
    </location>
</feature>
<feature type="compositionally biased region" description="Basic and acidic residues" evidence="2">
    <location>
        <begin position="1"/>
        <end position="33"/>
    </location>
</feature>
<comment type="similarity">
    <text evidence="1">Belongs to the SERF family.</text>
</comment>
<organism evidence="4 5">
    <name type="scientific">Daphnia galeata</name>
    <dbReference type="NCBI Taxonomy" id="27404"/>
    <lineage>
        <taxon>Eukaryota</taxon>
        <taxon>Metazoa</taxon>
        <taxon>Ecdysozoa</taxon>
        <taxon>Arthropoda</taxon>
        <taxon>Crustacea</taxon>
        <taxon>Branchiopoda</taxon>
        <taxon>Diplostraca</taxon>
        <taxon>Cladocera</taxon>
        <taxon>Anomopoda</taxon>
        <taxon>Daphniidae</taxon>
        <taxon>Daphnia</taxon>
    </lineage>
</organism>
<dbReference type="PANTHER" id="PTHR13596">
    <property type="entry name" value="SMALL EDRK-RICH FACTOR 1"/>
    <property type="match status" value="1"/>
</dbReference>
<evidence type="ECO:0000259" key="3">
    <source>
        <dbReference type="Pfam" id="PF04419"/>
    </source>
</evidence>
<dbReference type="AlphaFoldDB" id="A0A8J2WP76"/>
<evidence type="ECO:0000256" key="1">
    <source>
        <dbReference type="ARBA" id="ARBA00007309"/>
    </source>
</evidence>
<comment type="caution">
    <text evidence="4">The sequence shown here is derived from an EMBL/GenBank/DDBJ whole genome shotgun (WGS) entry which is preliminary data.</text>
</comment>
<dbReference type="InterPro" id="IPR040211">
    <property type="entry name" value="SERF1/2-like"/>
</dbReference>
<evidence type="ECO:0000313" key="4">
    <source>
        <dbReference type="EMBL" id="CAH0113621.1"/>
    </source>
</evidence>
<keyword evidence="5" id="KW-1185">Reference proteome</keyword>
<accession>A0A8J2WP76</accession>
<dbReference type="Pfam" id="PF04419">
    <property type="entry name" value="SERF-like_N"/>
    <property type="match status" value="1"/>
</dbReference>
<gene>
    <name evidence="4" type="ORF">DGAL_LOCUS17521</name>
</gene>
<feature type="region of interest" description="Disordered" evidence="2">
    <location>
        <begin position="1"/>
        <end position="37"/>
    </location>
</feature>
<protein>
    <recommendedName>
        <fullName evidence="3">Small EDRK-rich factor-like N-terminal domain-containing protein</fullName>
    </recommendedName>
</protein>
<dbReference type="EMBL" id="CAKKLH010000343">
    <property type="protein sequence ID" value="CAH0113621.1"/>
    <property type="molecule type" value="Genomic_DNA"/>
</dbReference>
<dbReference type="PANTHER" id="PTHR13596:SF0">
    <property type="entry name" value="SI:CH211-39K3.2-RELATED"/>
    <property type="match status" value="1"/>
</dbReference>
<reference evidence="4" key="1">
    <citation type="submission" date="2021-11" db="EMBL/GenBank/DDBJ databases">
        <authorList>
            <person name="Schell T."/>
        </authorList>
    </citation>
    <scope>NUCLEOTIDE SEQUENCE</scope>
    <source>
        <strain evidence="4">M5</strain>
    </source>
</reference>